<feature type="region of interest" description="Disordered" evidence="11">
    <location>
        <begin position="139"/>
        <end position="162"/>
    </location>
</feature>
<evidence type="ECO:0000256" key="4">
    <source>
        <dbReference type="ARBA" id="ARBA00016065"/>
    </source>
</evidence>
<comment type="subcellular location">
    <subcellularLocation>
        <location evidence="1">Chromosome</location>
    </subcellularLocation>
    <subcellularLocation>
        <location evidence="2">Cytoplasm</location>
    </subcellularLocation>
</comment>
<evidence type="ECO:0000256" key="10">
    <source>
        <dbReference type="ARBA" id="ARBA00023306"/>
    </source>
</evidence>
<keyword evidence="10" id="KW-0131">Cell cycle</keyword>
<dbReference type="GO" id="GO:0051301">
    <property type="term" value="P:cell division"/>
    <property type="evidence" value="ECO:0007669"/>
    <property type="project" value="UniProtKB-KW"/>
</dbReference>
<protein>
    <recommendedName>
        <fullName evidence="4">Condensin complex subunit 2</fullName>
    </recommendedName>
</protein>
<dbReference type="EMBL" id="BDIP01002581">
    <property type="protein sequence ID" value="GIQ86511.1"/>
    <property type="molecule type" value="Genomic_DNA"/>
</dbReference>
<keyword evidence="8" id="KW-0498">Mitosis</keyword>
<proteinExistence type="inferred from homology"/>
<dbReference type="GO" id="GO:0005737">
    <property type="term" value="C:cytoplasm"/>
    <property type="evidence" value="ECO:0007669"/>
    <property type="project" value="UniProtKB-SubCell"/>
</dbReference>
<comment type="similarity">
    <text evidence="3">Belongs to the CND2 (condensin subunit 2) family.</text>
</comment>
<dbReference type="GO" id="GO:0007076">
    <property type="term" value="P:mitotic chromosome condensation"/>
    <property type="evidence" value="ECO:0007669"/>
    <property type="project" value="InterPro"/>
</dbReference>
<keyword evidence="5" id="KW-0158">Chromosome</keyword>
<dbReference type="InterPro" id="IPR022816">
    <property type="entry name" value="Condensin_barren_su2"/>
</dbReference>
<evidence type="ECO:0000256" key="8">
    <source>
        <dbReference type="ARBA" id="ARBA00022776"/>
    </source>
</evidence>
<evidence type="ECO:0000256" key="6">
    <source>
        <dbReference type="ARBA" id="ARBA00022490"/>
    </source>
</evidence>
<feature type="compositionally biased region" description="Basic and acidic residues" evidence="11">
    <location>
        <begin position="464"/>
        <end position="476"/>
    </location>
</feature>
<sequence>VAASTVIYSGRVDALYTAAVNVIGGLGQDEAEDEEDSDDEDERKVKKPRRRRAKSEVCADPSTLQMDMSTLCPHAALPAWALSLTSVDGGSLFALPVYAAPTALVGSPTLLPSETPAAVPIHHRLPDPVDMPLFYSAPTDTTTTTTGEEGDTLEGERESEAAPSIDVDGLAALMGGLSIATPFGQDDSVLEEGEGEGEGDEYGVANDGFDGYDDYQMGDDAPMDTTMPTEGQRYIPPPLPALDVVDSAPQWLFESGKAPVKKTRKTVDSTTTKATSKRSAKAPVQIDFSAPPPSVTMLKGENTLSDAQQTALLHKHSGSGVLDTLPPSSLLFTLIHGERVAMRLRHRAEAERSAPMDDDDMIGGFDDFGDDGCYDNDGGAPSAYAPVDVLAEAEGDKGAERHENIKATFEMVLSGQDMQTQKFLRMGPGSEHKGVTPLMQINAGALKTAMQKELVDMVEEPEAEREREREREGVHGEEEEGVRFTAIQRAYPRYHTQATAANIGDVSTQLQFLTLLFLATERNLSIERHDGDYTDMCVSTGPDGYDLDE</sequence>
<dbReference type="PANTHER" id="PTHR13108">
    <property type="entry name" value="CONDENSIN COMPLEX SUBUNIT 2"/>
    <property type="match status" value="1"/>
</dbReference>
<gene>
    <name evidence="12" type="ORF">KIPB_008382</name>
</gene>
<evidence type="ECO:0000256" key="3">
    <source>
        <dbReference type="ARBA" id="ARBA00009471"/>
    </source>
</evidence>
<keyword evidence="6" id="KW-0963">Cytoplasm</keyword>
<feature type="compositionally biased region" description="Acidic residues" evidence="11">
    <location>
        <begin position="29"/>
        <end position="41"/>
    </location>
</feature>
<feature type="non-terminal residue" evidence="12">
    <location>
        <position position="1"/>
    </location>
</feature>
<feature type="region of interest" description="Disordered" evidence="11">
    <location>
        <begin position="458"/>
        <end position="480"/>
    </location>
</feature>
<evidence type="ECO:0000256" key="11">
    <source>
        <dbReference type="SAM" id="MobiDB-lite"/>
    </source>
</evidence>
<feature type="region of interest" description="Disordered" evidence="11">
    <location>
        <begin position="27"/>
        <end position="57"/>
    </location>
</feature>
<dbReference type="GO" id="GO:0000796">
    <property type="term" value="C:condensin complex"/>
    <property type="evidence" value="ECO:0007669"/>
    <property type="project" value="InterPro"/>
</dbReference>
<dbReference type="AlphaFoldDB" id="A0A9K3D1U2"/>
<dbReference type="PANTHER" id="PTHR13108:SF9">
    <property type="entry name" value="CONDENSIN COMPLEX SUBUNIT 2"/>
    <property type="match status" value="1"/>
</dbReference>
<evidence type="ECO:0000256" key="9">
    <source>
        <dbReference type="ARBA" id="ARBA00023067"/>
    </source>
</evidence>
<evidence type="ECO:0000256" key="1">
    <source>
        <dbReference type="ARBA" id="ARBA00004286"/>
    </source>
</evidence>
<evidence type="ECO:0000256" key="2">
    <source>
        <dbReference type="ARBA" id="ARBA00004496"/>
    </source>
</evidence>
<comment type="caution">
    <text evidence="12">The sequence shown here is derived from an EMBL/GenBank/DDBJ whole genome shotgun (WGS) entry which is preliminary data.</text>
</comment>
<accession>A0A9K3D1U2</accession>
<name>A0A9K3D1U2_9EUKA</name>
<feature type="region of interest" description="Disordered" evidence="11">
    <location>
        <begin position="263"/>
        <end position="293"/>
    </location>
</feature>
<evidence type="ECO:0000313" key="12">
    <source>
        <dbReference type="EMBL" id="GIQ86511.1"/>
    </source>
</evidence>
<keyword evidence="7" id="KW-0132">Cell division</keyword>
<dbReference type="Proteomes" id="UP000265618">
    <property type="component" value="Unassembled WGS sequence"/>
</dbReference>
<evidence type="ECO:0000256" key="5">
    <source>
        <dbReference type="ARBA" id="ARBA00022454"/>
    </source>
</evidence>
<organism evidence="12 13">
    <name type="scientific">Kipferlia bialata</name>
    <dbReference type="NCBI Taxonomy" id="797122"/>
    <lineage>
        <taxon>Eukaryota</taxon>
        <taxon>Metamonada</taxon>
        <taxon>Carpediemonas-like organisms</taxon>
        <taxon>Kipferlia</taxon>
    </lineage>
</organism>
<evidence type="ECO:0000313" key="13">
    <source>
        <dbReference type="Proteomes" id="UP000265618"/>
    </source>
</evidence>
<keyword evidence="13" id="KW-1185">Reference proteome</keyword>
<reference evidence="12 13" key="1">
    <citation type="journal article" date="2018" name="PLoS ONE">
        <title>The draft genome of Kipferlia bialata reveals reductive genome evolution in fornicate parasites.</title>
        <authorList>
            <person name="Tanifuji G."/>
            <person name="Takabayashi S."/>
            <person name="Kume K."/>
            <person name="Takagi M."/>
            <person name="Nakayama T."/>
            <person name="Kamikawa R."/>
            <person name="Inagaki Y."/>
            <person name="Hashimoto T."/>
        </authorList>
    </citation>
    <scope>NUCLEOTIDE SEQUENCE [LARGE SCALE GENOMIC DNA]</scope>
    <source>
        <strain evidence="12">NY0173</strain>
    </source>
</reference>
<evidence type="ECO:0000256" key="7">
    <source>
        <dbReference type="ARBA" id="ARBA00022618"/>
    </source>
</evidence>
<keyword evidence="9" id="KW-0226">DNA condensation</keyword>
<dbReference type="GO" id="GO:0003682">
    <property type="term" value="F:chromatin binding"/>
    <property type="evidence" value="ECO:0007669"/>
    <property type="project" value="TreeGrafter"/>
</dbReference>